<keyword evidence="3" id="KW-1185">Reference proteome</keyword>
<proteinExistence type="predicted"/>
<feature type="compositionally biased region" description="Acidic residues" evidence="1">
    <location>
        <begin position="175"/>
        <end position="185"/>
    </location>
</feature>
<accession>A0A8H6VV12</accession>
<organism evidence="2 3">
    <name type="scientific">Mycena indigotica</name>
    <dbReference type="NCBI Taxonomy" id="2126181"/>
    <lineage>
        <taxon>Eukaryota</taxon>
        <taxon>Fungi</taxon>
        <taxon>Dikarya</taxon>
        <taxon>Basidiomycota</taxon>
        <taxon>Agaricomycotina</taxon>
        <taxon>Agaricomycetes</taxon>
        <taxon>Agaricomycetidae</taxon>
        <taxon>Agaricales</taxon>
        <taxon>Marasmiineae</taxon>
        <taxon>Mycenaceae</taxon>
        <taxon>Mycena</taxon>
    </lineage>
</organism>
<feature type="region of interest" description="Disordered" evidence="1">
    <location>
        <begin position="165"/>
        <end position="195"/>
    </location>
</feature>
<name>A0A8H6VV12_9AGAR</name>
<sequence>MVIPAVSTGSSSDAESLNAGLGLTNMPTANNESVMAQATRKGVNAKTKKRNEAPYIDLSCVAEKGKRTKQKVVARIRSYSRRQTTEPPSPERCSGERELSPTRATYKANRNHQTKTWPQRSIDDSEPFLHLIFQDADDHDGPTPRALVRTESVDLVAILDAQAQAAHKRKHADSDCEDTEPEDDDEKRYTKVARK</sequence>
<evidence type="ECO:0000313" key="2">
    <source>
        <dbReference type="EMBL" id="KAF7291138.1"/>
    </source>
</evidence>
<dbReference type="Proteomes" id="UP000636479">
    <property type="component" value="Unassembled WGS sequence"/>
</dbReference>
<reference evidence="2" key="1">
    <citation type="submission" date="2020-05" db="EMBL/GenBank/DDBJ databases">
        <title>Mycena genomes resolve the evolution of fungal bioluminescence.</title>
        <authorList>
            <person name="Tsai I.J."/>
        </authorList>
    </citation>
    <scope>NUCLEOTIDE SEQUENCE</scope>
    <source>
        <strain evidence="2">171206Taipei</strain>
    </source>
</reference>
<dbReference type="RefSeq" id="XP_037214260.1">
    <property type="nucleotide sequence ID" value="XM_037369054.1"/>
</dbReference>
<dbReference type="EMBL" id="JACAZF010000013">
    <property type="protein sequence ID" value="KAF7291138.1"/>
    <property type="molecule type" value="Genomic_DNA"/>
</dbReference>
<dbReference type="AlphaFoldDB" id="A0A8H6VV12"/>
<feature type="region of interest" description="Disordered" evidence="1">
    <location>
        <begin position="79"/>
        <end position="120"/>
    </location>
</feature>
<protein>
    <submittedName>
        <fullName evidence="2">Uncharacterized protein</fullName>
    </submittedName>
</protein>
<evidence type="ECO:0000256" key="1">
    <source>
        <dbReference type="SAM" id="MobiDB-lite"/>
    </source>
</evidence>
<evidence type="ECO:0000313" key="3">
    <source>
        <dbReference type="Proteomes" id="UP000636479"/>
    </source>
</evidence>
<dbReference type="GeneID" id="59351570"/>
<gene>
    <name evidence="2" type="ORF">MIND_01257000</name>
</gene>
<comment type="caution">
    <text evidence="2">The sequence shown here is derived from an EMBL/GenBank/DDBJ whole genome shotgun (WGS) entry which is preliminary data.</text>
</comment>